<evidence type="ECO:0000313" key="2">
    <source>
        <dbReference type="EMBL" id="UOR04307.1"/>
    </source>
</evidence>
<keyword evidence="3" id="KW-1185">Reference proteome</keyword>
<name>A0A8T9SRD5_9BACT</name>
<dbReference type="RefSeq" id="WP_245091825.1">
    <property type="nucleotide sequence ID" value="NZ_CP095053.1"/>
</dbReference>
<dbReference type="InterPro" id="IPR046148">
    <property type="entry name" value="Septknot"/>
</dbReference>
<reference evidence="2 3" key="1">
    <citation type="submission" date="2022-04" db="EMBL/GenBank/DDBJ databases">
        <title>Hymenobacter sp. isolated from the air.</title>
        <authorList>
            <person name="Won M."/>
            <person name="Lee C.-M."/>
            <person name="Woen H.-Y."/>
            <person name="Kwon S.-W."/>
        </authorList>
    </citation>
    <scope>NUCLEOTIDE SEQUENCE [LARGE SCALE GENOMIC DNA]</scope>
    <source>
        <strain evidence="3">5413 J-13</strain>
    </source>
</reference>
<feature type="domain" description="7(1) septoil knot" evidence="1">
    <location>
        <begin position="38"/>
        <end position="126"/>
    </location>
</feature>
<organism evidence="2 3">
    <name type="scientific">Hymenobacter aerilatus</name>
    <dbReference type="NCBI Taxonomy" id="2932251"/>
    <lineage>
        <taxon>Bacteria</taxon>
        <taxon>Pseudomonadati</taxon>
        <taxon>Bacteroidota</taxon>
        <taxon>Cytophagia</taxon>
        <taxon>Cytophagales</taxon>
        <taxon>Hymenobacteraceae</taxon>
        <taxon>Hymenobacter</taxon>
    </lineage>
</organism>
<accession>A0A8T9SRD5</accession>
<gene>
    <name evidence="2" type="ORF">MUN82_15330</name>
</gene>
<dbReference type="Pfam" id="PF19647">
    <property type="entry name" value="Septknot"/>
    <property type="match status" value="1"/>
</dbReference>
<proteinExistence type="predicted"/>
<dbReference type="Proteomes" id="UP000829925">
    <property type="component" value="Chromosome"/>
</dbReference>
<protein>
    <submittedName>
        <fullName evidence="2">DUF6150 family protein</fullName>
    </submittedName>
</protein>
<sequence length="128" mass="14609">MMLAELFFAGFLTLAPPTARVPFAAPTRVVTLGSVDPCRIYGSIFLETDPRRRNQCFATVYVEPETAFTNLMVYKEDNKLFADQAGLWAFTDARDFADYRIFVTENRNLADFTIHYTDVRSYAGCRPQ</sequence>
<dbReference type="EMBL" id="CP095053">
    <property type="protein sequence ID" value="UOR04307.1"/>
    <property type="molecule type" value="Genomic_DNA"/>
</dbReference>
<evidence type="ECO:0000259" key="1">
    <source>
        <dbReference type="Pfam" id="PF19647"/>
    </source>
</evidence>
<dbReference type="AlphaFoldDB" id="A0A8T9SRD5"/>
<evidence type="ECO:0000313" key="3">
    <source>
        <dbReference type="Proteomes" id="UP000829925"/>
    </source>
</evidence>
<dbReference type="KEGG" id="haei:MUN82_15330"/>